<evidence type="ECO:0008006" key="3">
    <source>
        <dbReference type="Google" id="ProtNLM"/>
    </source>
</evidence>
<sequence length="450" mass="51941">MSFSQELVDLIIDELQDDENTLINLSLVSHAWLLRSRTYLFQELCLLPTHQRKLNNVKIWSGEDMELHIQTFIDLCSHPQSTIPNAGPKYIRLTPKPPYRTDLSPQDDRLRHKSVFLELLSWLSSPSSTVCREINDRTNTNTCNAERLFWNVRELRLLEFEPKNGLAHLNNILRLSPFPRVTHLYLCDVNTRSRKAFSDMLSMFPSLKYVYAGVWFDQVPIIQRPVAFPASLTYVEISHRTSQSLHPSLFRILEACATLKHLTLPINFRKESMFIEINQFLDTSISVKNRLLTQCKLVSHGLWFDRPTWARSINFQKVPNWTIEAHPGAFLTLGTEDLVLPNVKQVILQDALQRSNSDQLGQLDELFSNQTRFPGIQEVTIHGVGFYSVATLKISGWDERSMTVREGSEAHIDMETLSAMVRTMMPKCVKRGIFGFNFVYQRISVQPYSI</sequence>
<reference evidence="1 2" key="1">
    <citation type="submission" date="2015-12" db="EMBL/GenBank/DDBJ databases">
        <title>Draft genome sequence of Moniliophthora roreri, the causal agent of frosty pod rot of cacao.</title>
        <authorList>
            <person name="Aime M.C."/>
            <person name="Diaz-Valderrama J.R."/>
            <person name="Kijpornyongpan T."/>
            <person name="Phillips-Mora W."/>
        </authorList>
    </citation>
    <scope>NUCLEOTIDE SEQUENCE [LARGE SCALE GENOMIC DNA]</scope>
    <source>
        <strain evidence="1 2">MCA 2952</strain>
    </source>
</reference>
<gene>
    <name evidence="1" type="ORF">WG66_19185</name>
</gene>
<dbReference type="AlphaFoldDB" id="A0A0W0EVY2"/>
<dbReference type="EMBL" id="LATX01002492">
    <property type="protein sequence ID" value="KTB28233.1"/>
    <property type="molecule type" value="Genomic_DNA"/>
</dbReference>
<proteinExistence type="predicted"/>
<evidence type="ECO:0000313" key="2">
    <source>
        <dbReference type="Proteomes" id="UP000054988"/>
    </source>
</evidence>
<dbReference type="Proteomes" id="UP000054988">
    <property type="component" value="Unassembled WGS sequence"/>
</dbReference>
<evidence type="ECO:0000313" key="1">
    <source>
        <dbReference type="EMBL" id="KTB28233.1"/>
    </source>
</evidence>
<protein>
    <recommendedName>
        <fullName evidence="3">F-box domain-containing protein</fullName>
    </recommendedName>
</protein>
<comment type="caution">
    <text evidence="1">The sequence shown here is derived from an EMBL/GenBank/DDBJ whole genome shotgun (WGS) entry which is preliminary data.</text>
</comment>
<organism evidence="1 2">
    <name type="scientific">Moniliophthora roreri</name>
    <name type="common">Frosty pod rot fungus</name>
    <name type="synonym">Monilia roreri</name>
    <dbReference type="NCBI Taxonomy" id="221103"/>
    <lineage>
        <taxon>Eukaryota</taxon>
        <taxon>Fungi</taxon>
        <taxon>Dikarya</taxon>
        <taxon>Basidiomycota</taxon>
        <taxon>Agaricomycotina</taxon>
        <taxon>Agaricomycetes</taxon>
        <taxon>Agaricomycetidae</taxon>
        <taxon>Agaricales</taxon>
        <taxon>Marasmiineae</taxon>
        <taxon>Marasmiaceae</taxon>
        <taxon>Moniliophthora</taxon>
    </lineage>
</organism>
<name>A0A0W0EVY2_MONRR</name>
<accession>A0A0W0EVY2</accession>